<organism evidence="7 8">
    <name type="scientific">Methanothermobacter marburgensis (strain ATCC BAA-927 / DSM 2133 / JCM 14651 / NBRC 100331 / OCM 82 / Marburg)</name>
    <name type="common">Methanobacterium thermoautotrophicum</name>
    <dbReference type="NCBI Taxonomy" id="79929"/>
    <lineage>
        <taxon>Archaea</taxon>
        <taxon>Methanobacteriati</taxon>
        <taxon>Methanobacteriota</taxon>
        <taxon>Methanomada group</taxon>
        <taxon>Methanobacteria</taxon>
        <taxon>Methanobacteriales</taxon>
        <taxon>Methanobacteriaceae</taxon>
        <taxon>Methanothermobacter</taxon>
    </lineage>
</organism>
<accession>D9PUJ4</accession>
<feature type="transmembrane region" description="Helical" evidence="6">
    <location>
        <begin position="26"/>
        <end position="58"/>
    </location>
</feature>
<dbReference type="STRING" id="79929.MTBMA_c02840"/>
<dbReference type="PANTHER" id="PTHR34857">
    <property type="entry name" value="SLL0384 PROTEIN"/>
    <property type="match status" value="1"/>
</dbReference>
<dbReference type="HOGENOM" id="CLU_056469_1_2_2"/>
<dbReference type="GO" id="GO:0043190">
    <property type="term" value="C:ATP-binding cassette (ABC) transporter complex"/>
    <property type="evidence" value="ECO:0007669"/>
    <property type="project" value="InterPro"/>
</dbReference>
<dbReference type="NCBIfam" id="TIGR02454">
    <property type="entry name" value="ECF_T_CbiQ"/>
    <property type="match status" value="1"/>
</dbReference>
<evidence type="ECO:0000313" key="8">
    <source>
        <dbReference type="Proteomes" id="UP000000345"/>
    </source>
</evidence>
<dbReference type="GeneID" id="9703990"/>
<keyword evidence="8" id="KW-1185">Reference proteome</keyword>
<evidence type="ECO:0000256" key="4">
    <source>
        <dbReference type="ARBA" id="ARBA00022989"/>
    </source>
</evidence>
<dbReference type="InterPro" id="IPR012809">
    <property type="entry name" value="ECF_CbiQ"/>
</dbReference>
<dbReference type="Proteomes" id="UP000000345">
    <property type="component" value="Chromosome"/>
</dbReference>
<keyword evidence="5 6" id="KW-0472">Membrane</keyword>
<evidence type="ECO:0000256" key="1">
    <source>
        <dbReference type="ARBA" id="ARBA00004651"/>
    </source>
</evidence>
<sequence>MEDLINIERESLKESSIHSLDGRVKLIITFIIIVFAVATQSITTLILMEIYLILLIFLSNVSPSYAIKRLILILPFGGFIALFQPFIRPGDVIWAGPFGFDITLQGIIFGALLLGKVTVSVTAVILLSSTTSMQELVGSARRIGVPSDFAMLLNLTVRYLFFFYDELERIRNAQKTRCFDIWNKNVPYRWRLRKVGETIAMMFLRAYEQGERVYLSMLSRGYTPESRMYTAASKIGRREVLFVAANIMILAVLHVMQTSLPVMK</sequence>
<evidence type="ECO:0000256" key="3">
    <source>
        <dbReference type="ARBA" id="ARBA00022692"/>
    </source>
</evidence>
<keyword evidence="2" id="KW-1003">Cell membrane</keyword>
<dbReference type="OrthoDB" id="51610at2157"/>
<evidence type="ECO:0000313" key="7">
    <source>
        <dbReference type="EMBL" id="ADL57892.1"/>
    </source>
</evidence>
<dbReference type="InterPro" id="IPR003339">
    <property type="entry name" value="ABC/ECF_trnsptr_transmembrane"/>
</dbReference>
<dbReference type="EMBL" id="CP001710">
    <property type="protein sequence ID" value="ADL57892.1"/>
    <property type="molecule type" value="Genomic_DNA"/>
</dbReference>
<dbReference type="GeneID" id="77399065"/>
<evidence type="ECO:0000256" key="2">
    <source>
        <dbReference type="ARBA" id="ARBA00022475"/>
    </source>
</evidence>
<dbReference type="InterPro" id="IPR051611">
    <property type="entry name" value="ECF_transporter_component"/>
</dbReference>
<dbReference type="GO" id="GO:0006824">
    <property type="term" value="P:cobalt ion transport"/>
    <property type="evidence" value="ECO:0007669"/>
    <property type="project" value="InterPro"/>
</dbReference>
<feature type="transmembrane region" description="Helical" evidence="6">
    <location>
        <begin position="107"/>
        <end position="127"/>
    </location>
</feature>
<feature type="transmembrane region" description="Helical" evidence="6">
    <location>
        <begin position="70"/>
        <end position="87"/>
    </location>
</feature>
<gene>
    <name evidence="7" type="primary">cbiQ1</name>
    <name evidence="7" type="ordered locus">MTBMA_c02840</name>
</gene>
<dbReference type="Pfam" id="PF02361">
    <property type="entry name" value="CbiQ"/>
    <property type="match status" value="1"/>
</dbReference>
<reference key="1">
    <citation type="submission" date="2009-08" db="EMBL/GenBank/DDBJ databases">
        <title>The genome sequence of Methanothermobacter marburgensis.</title>
        <authorList>
            <person name="Kaster A."/>
            <person name="Seedorf H."/>
            <person name="Goenrich M."/>
            <person name="Wiezer A."/>
            <person name="Liesegang H."/>
            <person name="Thauer R."/>
            <person name="Gottschalk G."/>
        </authorList>
    </citation>
    <scope>NUCLEOTIDE SEQUENCE</scope>
    <source>
        <strain>Marburg</strain>
    </source>
</reference>
<evidence type="ECO:0000256" key="6">
    <source>
        <dbReference type="SAM" id="Phobius"/>
    </source>
</evidence>
<dbReference type="KEGG" id="mmg:MTBMA_c02840"/>
<proteinExistence type="predicted"/>
<dbReference type="PATRIC" id="fig|79929.8.peg.278"/>
<dbReference type="PaxDb" id="79929-MTBMA_c02840"/>
<keyword evidence="4 6" id="KW-1133">Transmembrane helix</keyword>
<feature type="transmembrane region" description="Helical" evidence="6">
    <location>
        <begin position="240"/>
        <end position="260"/>
    </location>
</feature>
<reference evidence="7 8" key="2">
    <citation type="journal article" date="2010" name="J. Bacteriol.">
        <title>Complete genome sequence of Methanothermobacter marburgensis, a methanoarchaeon model organism.</title>
        <authorList>
            <person name="Liesegang H."/>
            <person name="Kaster A.K."/>
            <person name="Wiezer A."/>
            <person name="Goenrich M."/>
            <person name="Wollherr A."/>
            <person name="Seedorf H."/>
            <person name="Gottschalk G."/>
            <person name="Thauer R.K."/>
        </authorList>
    </citation>
    <scope>NUCLEOTIDE SEQUENCE [LARGE SCALE GENOMIC DNA]</scope>
    <source>
        <strain evidence="8">ATCC BAA-927 / DSM 2133 / JCM 14651 / NBRC 100331 / OCM 82 / Marburg</strain>
    </source>
</reference>
<dbReference type="CDD" id="cd16914">
    <property type="entry name" value="EcfT"/>
    <property type="match status" value="1"/>
</dbReference>
<keyword evidence="3 6" id="KW-0812">Transmembrane</keyword>
<dbReference type="RefSeq" id="WP_013295119.1">
    <property type="nucleotide sequence ID" value="NC_014408.1"/>
</dbReference>
<dbReference type="PANTHER" id="PTHR34857:SF2">
    <property type="entry name" value="SLL0384 PROTEIN"/>
    <property type="match status" value="1"/>
</dbReference>
<evidence type="ECO:0000256" key="5">
    <source>
        <dbReference type="ARBA" id="ARBA00023136"/>
    </source>
</evidence>
<comment type="subcellular location">
    <subcellularLocation>
        <location evidence="1">Cell membrane</location>
        <topology evidence="1">Multi-pass membrane protein</topology>
    </subcellularLocation>
</comment>
<protein>
    <submittedName>
        <fullName evidence="7">Predicted cobalt transport protein</fullName>
    </submittedName>
</protein>
<dbReference type="AlphaFoldDB" id="D9PUJ4"/>
<name>D9PUJ4_METTM</name>